<dbReference type="CDD" id="cd19438">
    <property type="entry name" value="lipocalin_Blc-like"/>
    <property type="match status" value="1"/>
</dbReference>
<dbReference type="Pfam" id="PF08212">
    <property type="entry name" value="Lipocalin_2"/>
    <property type="match status" value="1"/>
</dbReference>
<proteinExistence type="inferred from homology"/>
<dbReference type="Gene3D" id="2.40.128.20">
    <property type="match status" value="1"/>
</dbReference>
<dbReference type="PROSITE" id="PS51257">
    <property type="entry name" value="PROKAR_LIPOPROTEIN"/>
    <property type="match status" value="1"/>
</dbReference>
<keyword evidence="4" id="KW-0449">Lipoprotein</keyword>
<accession>A0A1J5PBS7</accession>
<dbReference type="PANTHER" id="PTHR10612">
    <property type="entry name" value="APOLIPOPROTEIN D"/>
    <property type="match status" value="1"/>
</dbReference>
<dbReference type="SUPFAM" id="SSF50814">
    <property type="entry name" value="Lipocalins"/>
    <property type="match status" value="1"/>
</dbReference>
<comment type="caution">
    <text evidence="4">The sequence shown here is derived from an EMBL/GenBank/DDBJ whole genome shotgun (WGS) entry which is preliminary data.</text>
</comment>
<protein>
    <submittedName>
        <fullName evidence="4">Outer membrane lipoprotein Blc</fullName>
    </submittedName>
</protein>
<evidence type="ECO:0000256" key="2">
    <source>
        <dbReference type="PIRNR" id="PIRNR036893"/>
    </source>
</evidence>
<organism evidence="4">
    <name type="scientific">mine drainage metagenome</name>
    <dbReference type="NCBI Taxonomy" id="410659"/>
    <lineage>
        <taxon>unclassified sequences</taxon>
        <taxon>metagenomes</taxon>
        <taxon>ecological metagenomes</taxon>
    </lineage>
</organism>
<sequence length="201" mass="22742">MPRLSRRFVALGIAALVLAAAGAGLSGCAFLGLDEGPPIPLANVDMDRMYGGWFLIATIPNSFEKSMVAPYDVYSKRPDGDIQEDFYERTGSFQAPLRHFTVHDWVRPGTNNAHWRVQLMWPIDLPFLVLYTDPDYRYVLFGEQNRKLGWIYARTPTIPDADYDALIARFAALGYDRNAFMKFVQTPQQIGQPGFWSDGIQ</sequence>
<reference evidence="4" key="1">
    <citation type="submission" date="2016-10" db="EMBL/GenBank/DDBJ databases">
        <title>Sequence of Gallionella enrichment culture.</title>
        <authorList>
            <person name="Poehlein A."/>
            <person name="Muehling M."/>
            <person name="Daniel R."/>
        </authorList>
    </citation>
    <scope>NUCLEOTIDE SEQUENCE</scope>
</reference>
<evidence type="ECO:0000259" key="3">
    <source>
        <dbReference type="Pfam" id="PF08212"/>
    </source>
</evidence>
<dbReference type="AlphaFoldDB" id="A0A1J5PBS7"/>
<name>A0A1J5PBS7_9ZZZZ</name>
<dbReference type="InterPro" id="IPR000566">
    <property type="entry name" value="Lipocln_cytosolic_FA-bd_dom"/>
</dbReference>
<dbReference type="InterPro" id="IPR047202">
    <property type="entry name" value="Lipocalin_Blc-like_dom"/>
</dbReference>
<comment type="similarity">
    <text evidence="1 2">Belongs to the calycin superfamily. Lipocalin family.</text>
</comment>
<dbReference type="InterPro" id="IPR012674">
    <property type="entry name" value="Calycin"/>
</dbReference>
<gene>
    <name evidence="4" type="primary">blc_4</name>
    <name evidence="4" type="ORF">GALL_496110</name>
</gene>
<dbReference type="PANTHER" id="PTHR10612:SF34">
    <property type="entry name" value="APOLIPOPROTEIN D"/>
    <property type="match status" value="1"/>
</dbReference>
<dbReference type="InterPro" id="IPR022271">
    <property type="entry name" value="Lipocalin_ApoD"/>
</dbReference>
<dbReference type="GO" id="GO:0006950">
    <property type="term" value="P:response to stress"/>
    <property type="evidence" value="ECO:0007669"/>
    <property type="project" value="UniProtKB-ARBA"/>
</dbReference>
<dbReference type="EMBL" id="MLJW01005104">
    <property type="protein sequence ID" value="OIQ68790.1"/>
    <property type="molecule type" value="Genomic_DNA"/>
</dbReference>
<evidence type="ECO:0000313" key="4">
    <source>
        <dbReference type="EMBL" id="OIQ68790.1"/>
    </source>
</evidence>
<dbReference type="PIRSF" id="PIRSF036893">
    <property type="entry name" value="Lipocalin_ApoD"/>
    <property type="match status" value="1"/>
</dbReference>
<feature type="domain" description="Lipocalin/cytosolic fatty-acid binding" evidence="3">
    <location>
        <begin position="44"/>
        <end position="182"/>
    </location>
</feature>
<evidence type="ECO:0000256" key="1">
    <source>
        <dbReference type="ARBA" id="ARBA00006889"/>
    </source>
</evidence>